<organism evidence="3 4">
    <name type="scientific">Flavimaricola marinus</name>
    <dbReference type="NCBI Taxonomy" id="1819565"/>
    <lineage>
        <taxon>Bacteria</taxon>
        <taxon>Pseudomonadati</taxon>
        <taxon>Pseudomonadota</taxon>
        <taxon>Alphaproteobacteria</taxon>
        <taxon>Rhodobacterales</taxon>
        <taxon>Paracoccaceae</taxon>
        <taxon>Flavimaricola</taxon>
    </lineage>
</organism>
<dbReference type="RefSeq" id="WP_245820522.1">
    <property type="nucleotide sequence ID" value="NZ_FXZK01000004.1"/>
</dbReference>
<keyword evidence="4" id="KW-1185">Reference proteome</keyword>
<dbReference type="PANTHER" id="PTHR30035">
    <property type="entry name" value="LIPOPROTEIN VACJ-RELATED"/>
    <property type="match status" value="1"/>
</dbReference>
<dbReference type="Proteomes" id="UP000201613">
    <property type="component" value="Unassembled WGS sequence"/>
</dbReference>
<dbReference type="GO" id="GO:0120010">
    <property type="term" value="P:intermembrane phospholipid transfer"/>
    <property type="evidence" value="ECO:0007669"/>
    <property type="project" value="TreeGrafter"/>
</dbReference>
<dbReference type="AlphaFoldDB" id="A0A238LFE3"/>
<sequence length="248" mass="26560">MKFALPTGRGILAVIALVGLTACVGYPDENGILDPYEPVNRQVHEINKALDSGIVRPLSEQTAAMPTELTRPFVNFADNVGLPGKALNGLLQGNVPILATNTMRFIINSTVGIGGLLDPAGAIGITEMDTDFGATLSVWGVGEGAYVELPFYGPSTERDALGRVVDFLIDPLDRVGLDVQIDYGTYVRVAGQVIERGEIGGTIDSVLYDSADSYAQARLIYLQNRRFELGETGEATGDADFVDPFEDF</sequence>
<evidence type="ECO:0000256" key="1">
    <source>
        <dbReference type="ARBA" id="ARBA00010634"/>
    </source>
</evidence>
<evidence type="ECO:0000313" key="4">
    <source>
        <dbReference type="Proteomes" id="UP000201613"/>
    </source>
</evidence>
<accession>A0A238LFE3</accession>
<keyword evidence="2" id="KW-0732">Signal</keyword>
<gene>
    <name evidence="3" type="primary">mlaA</name>
    <name evidence="3" type="ORF">LOM8899_02550</name>
</gene>
<evidence type="ECO:0000256" key="2">
    <source>
        <dbReference type="ARBA" id="ARBA00022729"/>
    </source>
</evidence>
<dbReference type="PANTHER" id="PTHR30035:SF3">
    <property type="entry name" value="INTERMEMBRANE PHOSPHOLIPID TRANSPORT SYSTEM LIPOPROTEIN MLAA"/>
    <property type="match status" value="1"/>
</dbReference>
<dbReference type="PRINTS" id="PR01805">
    <property type="entry name" value="VACJLIPOPROT"/>
</dbReference>
<dbReference type="InterPro" id="IPR007428">
    <property type="entry name" value="MlaA"/>
</dbReference>
<proteinExistence type="inferred from homology"/>
<comment type="similarity">
    <text evidence="1">Belongs to the MlaA family.</text>
</comment>
<name>A0A238LFE3_9RHOB</name>
<dbReference type="PROSITE" id="PS51257">
    <property type="entry name" value="PROKAR_LIPOPROTEIN"/>
    <property type="match status" value="1"/>
</dbReference>
<dbReference type="Pfam" id="PF04333">
    <property type="entry name" value="MlaA"/>
    <property type="match status" value="1"/>
</dbReference>
<protein>
    <submittedName>
        <fullName evidence="3">Putative phospholipid-binding lipoprotein MlaA</fullName>
    </submittedName>
</protein>
<evidence type="ECO:0000313" key="3">
    <source>
        <dbReference type="EMBL" id="SMY08399.1"/>
    </source>
</evidence>
<dbReference type="EMBL" id="FXZK01000004">
    <property type="protein sequence ID" value="SMY08399.1"/>
    <property type="molecule type" value="Genomic_DNA"/>
</dbReference>
<keyword evidence="3" id="KW-0449">Lipoprotein</keyword>
<reference evidence="3 4" key="1">
    <citation type="submission" date="2017-05" db="EMBL/GenBank/DDBJ databases">
        <authorList>
            <person name="Song R."/>
            <person name="Chenine A.L."/>
            <person name="Ruprecht R.M."/>
        </authorList>
    </citation>
    <scope>NUCLEOTIDE SEQUENCE [LARGE SCALE GENOMIC DNA]</scope>
    <source>
        <strain evidence="3 4">CECT 8899</strain>
    </source>
</reference>
<dbReference type="GO" id="GO:0016020">
    <property type="term" value="C:membrane"/>
    <property type="evidence" value="ECO:0007669"/>
    <property type="project" value="InterPro"/>
</dbReference>